<dbReference type="EMBL" id="JAEKNN010000031">
    <property type="protein sequence ID" value="MBJ7609206.1"/>
    <property type="molecule type" value="Genomic_DNA"/>
</dbReference>
<dbReference type="Gene3D" id="3.40.30.10">
    <property type="entry name" value="Glutaredoxin"/>
    <property type="match status" value="1"/>
</dbReference>
<protein>
    <submittedName>
        <fullName evidence="3">TlpA family protein disulfide reductase</fullName>
    </submittedName>
</protein>
<dbReference type="PROSITE" id="PS51352">
    <property type="entry name" value="THIOREDOXIN_2"/>
    <property type="match status" value="1"/>
</dbReference>
<dbReference type="InterPro" id="IPR013766">
    <property type="entry name" value="Thioredoxin_domain"/>
</dbReference>
<feature type="domain" description="Thioredoxin" evidence="2">
    <location>
        <begin position="56"/>
        <end position="190"/>
    </location>
</feature>
<dbReference type="CDD" id="cd02966">
    <property type="entry name" value="TlpA_like_family"/>
    <property type="match status" value="1"/>
</dbReference>
<dbReference type="InterPro" id="IPR036249">
    <property type="entry name" value="Thioredoxin-like_sf"/>
</dbReference>
<accession>A0A934KGS6</accession>
<evidence type="ECO:0000313" key="3">
    <source>
        <dbReference type="EMBL" id="MBJ7609206.1"/>
    </source>
</evidence>
<evidence type="ECO:0000256" key="1">
    <source>
        <dbReference type="SAM" id="Phobius"/>
    </source>
</evidence>
<comment type="caution">
    <text evidence="3">The sequence shown here is derived from an EMBL/GenBank/DDBJ whole genome shotgun (WGS) entry which is preliminary data.</text>
</comment>
<dbReference type="SUPFAM" id="SSF52833">
    <property type="entry name" value="Thioredoxin-like"/>
    <property type="match status" value="1"/>
</dbReference>
<sequence length="191" mass="20096">MPDGSHDRRRLATPGYLGINRRPTRREWLRALVLFLVGMVGLTLMFLFIHPRASLLAVGSSAPRVTLSAAGGEQVDVTAAAAGRPYVLDFFEAGCSHCQQVAAQVCDENLPVFAVDAAKDSPQMIVQFQRQFAPRCGKPMLVDPALHATSAYAVSAVPTVYVVKGGKIAFAGAGPEGVAALHGAVQKALGG</sequence>
<feature type="transmembrane region" description="Helical" evidence="1">
    <location>
        <begin position="28"/>
        <end position="49"/>
    </location>
</feature>
<evidence type="ECO:0000259" key="2">
    <source>
        <dbReference type="PROSITE" id="PS51352"/>
    </source>
</evidence>
<evidence type="ECO:0000313" key="4">
    <source>
        <dbReference type="Proteomes" id="UP000614410"/>
    </source>
</evidence>
<proteinExistence type="predicted"/>
<keyword evidence="1" id="KW-1133">Transmembrane helix</keyword>
<reference evidence="3 4" key="1">
    <citation type="submission" date="2020-10" db="EMBL/GenBank/DDBJ databases">
        <title>Ca. Dormibacterota MAGs.</title>
        <authorList>
            <person name="Montgomery K."/>
        </authorList>
    </citation>
    <scope>NUCLEOTIDE SEQUENCE [LARGE SCALE GENOMIC DNA]</scope>
    <source>
        <strain evidence="3">Mitchell_Peninsula_5</strain>
    </source>
</reference>
<dbReference type="AlphaFoldDB" id="A0A934KGS6"/>
<gene>
    <name evidence="3" type="ORF">JF887_07210</name>
</gene>
<dbReference type="Proteomes" id="UP000614410">
    <property type="component" value="Unassembled WGS sequence"/>
</dbReference>
<organism evidence="3 4">
    <name type="scientific">Candidatus Amunia macphersoniae</name>
    <dbReference type="NCBI Taxonomy" id="3127014"/>
    <lineage>
        <taxon>Bacteria</taxon>
        <taxon>Bacillati</taxon>
        <taxon>Candidatus Dormiibacterota</taxon>
        <taxon>Candidatus Dormibacteria</taxon>
        <taxon>Candidatus Aeolococcales</taxon>
        <taxon>Candidatus Aeolococcaceae</taxon>
        <taxon>Candidatus Amunia</taxon>
    </lineage>
</organism>
<name>A0A934KGS6_9BACT</name>
<keyword evidence="1" id="KW-0812">Transmembrane</keyword>
<keyword evidence="1" id="KW-0472">Membrane</keyword>